<gene>
    <name evidence="1" type="ORF">X777_07394</name>
</gene>
<dbReference type="AlphaFoldDB" id="A0A026WD01"/>
<evidence type="ECO:0000313" key="2">
    <source>
        <dbReference type="Proteomes" id="UP000053097"/>
    </source>
</evidence>
<accession>A0A026WD01</accession>
<dbReference type="EMBL" id="KK107304">
    <property type="protein sequence ID" value="EZA52924.1"/>
    <property type="molecule type" value="Genomic_DNA"/>
</dbReference>
<name>A0A026WD01_OOCBI</name>
<proteinExistence type="predicted"/>
<evidence type="ECO:0000313" key="1">
    <source>
        <dbReference type="EMBL" id="EZA52924.1"/>
    </source>
</evidence>
<keyword evidence="2" id="KW-1185">Reference proteome</keyword>
<reference evidence="1 2" key="1">
    <citation type="journal article" date="2014" name="Curr. Biol.">
        <title>The genome of the clonal raider ant Cerapachys biroi.</title>
        <authorList>
            <person name="Oxley P.R."/>
            <person name="Ji L."/>
            <person name="Fetter-Pruneda I."/>
            <person name="McKenzie S.K."/>
            <person name="Li C."/>
            <person name="Hu H."/>
            <person name="Zhang G."/>
            <person name="Kronauer D.J."/>
        </authorList>
    </citation>
    <scope>NUCLEOTIDE SEQUENCE [LARGE SCALE GENOMIC DNA]</scope>
</reference>
<dbReference type="Proteomes" id="UP000053097">
    <property type="component" value="Unassembled WGS sequence"/>
</dbReference>
<organism evidence="1 2">
    <name type="scientific">Ooceraea biroi</name>
    <name type="common">Clonal raider ant</name>
    <name type="synonym">Cerapachys biroi</name>
    <dbReference type="NCBI Taxonomy" id="2015173"/>
    <lineage>
        <taxon>Eukaryota</taxon>
        <taxon>Metazoa</taxon>
        <taxon>Ecdysozoa</taxon>
        <taxon>Arthropoda</taxon>
        <taxon>Hexapoda</taxon>
        <taxon>Insecta</taxon>
        <taxon>Pterygota</taxon>
        <taxon>Neoptera</taxon>
        <taxon>Endopterygota</taxon>
        <taxon>Hymenoptera</taxon>
        <taxon>Apocrita</taxon>
        <taxon>Aculeata</taxon>
        <taxon>Formicoidea</taxon>
        <taxon>Formicidae</taxon>
        <taxon>Dorylinae</taxon>
        <taxon>Ooceraea</taxon>
    </lineage>
</organism>
<sequence>MKDGAIIFQFPARNISDNIDYVLNAPLHRKHWRTTAAIGAFDTGLSRYVYLYMSVRVCVCADVCTYIPALAYPRLVYSPDDSSLDLCSPDTCTIHDPLPARPLCEDTTSGGERARERTTRSSSHQHACLSHTFVVEFSIRARGFLSMQNMLEVSRILQYNFHFLSVQLECVSRCRQECGPEQERSIALSRKRSALTRSNISGSHRHIRAPSYSAHVFMYYAWYLKTFACSCTCT</sequence>
<protein>
    <submittedName>
        <fullName evidence="1">Uncharacterized protein</fullName>
    </submittedName>
</protein>